<evidence type="ECO:0000256" key="9">
    <source>
        <dbReference type="ARBA" id="ARBA00022694"/>
    </source>
</evidence>
<reference evidence="12 13" key="1">
    <citation type="submission" date="2012-10" db="EMBL/GenBank/DDBJ databases">
        <title>Genome sequencing and analysis of entomopathogenic fungi Beauveria bassiana D1-5.</title>
        <authorList>
            <person name="Li Q."/>
            <person name="Wang L."/>
            <person name="Zhang Z."/>
            <person name="Wang Q."/>
            <person name="Ren J."/>
            <person name="Wang M."/>
            <person name="Xu W."/>
            <person name="Wang J."/>
            <person name="Lu Y."/>
            <person name="Du Q."/>
            <person name="Sun Z."/>
        </authorList>
    </citation>
    <scope>NUCLEOTIDE SEQUENCE [LARGE SCALE GENOMIC DNA]</scope>
    <source>
        <strain evidence="12 13">D1-5</strain>
    </source>
</reference>
<dbReference type="GO" id="GO:0005737">
    <property type="term" value="C:cytoplasm"/>
    <property type="evidence" value="ECO:0007669"/>
    <property type="project" value="UniProtKB-SubCell"/>
</dbReference>
<dbReference type="OrthoDB" id="10047021at2759"/>
<keyword evidence="7 11" id="KW-0808">Transferase</keyword>
<evidence type="ECO:0000256" key="6">
    <source>
        <dbReference type="ARBA" id="ARBA00022603"/>
    </source>
</evidence>
<keyword evidence="5 11" id="KW-0963">Cytoplasm</keyword>
<evidence type="ECO:0000256" key="3">
    <source>
        <dbReference type="ARBA" id="ARBA00012795"/>
    </source>
</evidence>
<evidence type="ECO:0000313" key="12">
    <source>
        <dbReference type="EMBL" id="KGQ10190.1"/>
    </source>
</evidence>
<dbReference type="Proteomes" id="UP000030106">
    <property type="component" value="Unassembled WGS sequence"/>
</dbReference>
<dbReference type="eggNOG" id="KOG3790">
    <property type="taxonomic scope" value="Eukaryota"/>
</dbReference>
<evidence type="ECO:0000256" key="11">
    <source>
        <dbReference type="RuleBase" id="RU368004"/>
    </source>
</evidence>
<evidence type="ECO:0000256" key="1">
    <source>
        <dbReference type="ARBA" id="ARBA00004496"/>
    </source>
</evidence>
<comment type="catalytic activity">
    <reaction evidence="10 11">
        <text>uridine(44) in tRNA(Ser) + S-adenosyl-L-methionine = 2'-O-methyluridine(44) in tRNA(Ser) + S-adenosyl-L-homocysteine + H(+)</text>
        <dbReference type="Rhea" id="RHEA:43100"/>
        <dbReference type="Rhea" id="RHEA-COMP:10339"/>
        <dbReference type="Rhea" id="RHEA-COMP:10340"/>
        <dbReference type="ChEBI" id="CHEBI:15378"/>
        <dbReference type="ChEBI" id="CHEBI:57856"/>
        <dbReference type="ChEBI" id="CHEBI:59789"/>
        <dbReference type="ChEBI" id="CHEBI:65315"/>
        <dbReference type="ChEBI" id="CHEBI:74478"/>
        <dbReference type="EC" id="2.1.1.211"/>
    </reaction>
</comment>
<dbReference type="InterPro" id="IPR011671">
    <property type="entry name" value="tRNA_uracil_MeTrfase"/>
</dbReference>
<dbReference type="EC" id="2.1.1.211" evidence="3 11"/>
<dbReference type="EMBL" id="ANFO01000347">
    <property type="protein sequence ID" value="KGQ10190.1"/>
    <property type="molecule type" value="Genomic_DNA"/>
</dbReference>
<dbReference type="PANTHER" id="PTHR21210:SF0">
    <property type="entry name" value="TRNA (URACIL-O(2)-)-METHYLTRANSFERASE-RELATED"/>
    <property type="match status" value="1"/>
</dbReference>
<dbReference type="PANTHER" id="PTHR21210">
    <property type="entry name" value="TRNA (URACIL-O(2)-)-METHYLTRANSFERASE-RELATED"/>
    <property type="match status" value="1"/>
</dbReference>
<dbReference type="STRING" id="1245745.A0A0A2VVN2"/>
<dbReference type="HOGENOM" id="CLU_018580_2_0_1"/>
<evidence type="ECO:0000256" key="5">
    <source>
        <dbReference type="ARBA" id="ARBA00022490"/>
    </source>
</evidence>
<accession>A0A0A2VVN2</accession>
<dbReference type="AlphaFoldDB" id="A0A0A2VVN2"/>
<dbReference type="GO" id="GO:0141101">
    <property type="term" value="F:tRNA(Ser) (uridine(44)-2'-O-)-methyltransferase activity"/>
    <property type="evidence" value="ECO:0007669"/>
    <property type="project" value="UniProtKB-EC"/>
</dbReference>
<gene>
    <name evidence="12" type="ORF">BBAD15_g4462</name>
</gene>
<sequence length="513" mass="57291">MAYAPEEFKPGANPIIRELCSSGRVPPHWEPLYRQACAFGPEIFAQRMVTFIRNPNLNTTWLFRGDILFDNNPGDGEATQQPGTPELVVEYDAGWPERRVVAGMTRTRTMVRKLIPRNQLRDAPMNQTCEFHSDDGTRDTAAASLGKVSTLVIYVPHAQSVETMPFYHPKVQAIAHLHEWDATVNQGAVSVHFHPFPSDMPPKDEKLRRVGYHLLERLYKHGHSELRGYTKRVHHDAVIPQPRFQDRYSALKDKYARSLMTSWAENTDPNKHVFEDLGIAAFLMELWADMYGKDGAKFPGFVDIGCGNGLLVYILSQEGYSGWGFDARTRKSWLQYNTSPCAPSPTGSSLAERCLMPSVVPRPEHETAIDANLIHDGLFAKGTFIISNHADELTPWTPILGALSDCPWISIPCCSHDLTGAKFRAPPPRDKTKPKSTYASLVDWVAQIAEDCGWRVETEMLRIPSTRNTGLLGRTRTNTGSEVDVASVLAKYGGVAGYYSSIAKLVKTGPRSH</sequence>
<keyword evidence="8 11" id="KW-0949">S-adenosyl-L-methionine</keyword>
<proteinExistence type="inferred from homology"/>
<organism evidence="12 13">
    <name type="scientific">Beauveria bassiana D1-5</name>
    <dbReference type="NCBI Taxonomy" id="1245745"/>
    <lineage>
        <taxon>Eukaryota</taxon>
        <taxon>Fungi</taxon>
        <taxon>Dikarya</taxon>
        <taxon>Ascomycota</taxon>
        <taxon>Pezizomycotina</taxon>
        <taxon>Sordariomycetes</taxon>
        <taxon>Hypocreomycetidae</taxon>
        <taxon>Hypocreales</taxon>
        <taxon>Cordycipitaceae</taxon>
        <taxon>Beauveria</taxon>
    </lineage>
</organism>
<dbReference type="Pfam" id="PF07757">
    <property type="entry name" value="AdoMet_MTase"/>
    <property type="match status" value="1"/>
</dbReference>
<keyword evidence="9 11" id="KW-0819">tRNA processing</keyword>
<dbReference type="GO" id="GO:0002128">
    <property type="term" value="P:tRNA nucleoside ribose methylation"/>
    <property type="evidence" value="ECO:0007669"/>
    <property type="project" value="EnsemblFungi"/>
</dbReference>
<evidence type="ECO:0000256" key="10">
    <source>
        <dbReference type="ARBA" id="ARBA00047957"/>
    </source>
</evidence>
<comment type="function">
    <text evidence="11">Adenosyl-L-methionine (AdoMet)-dependent tRNA (uracil-O(2)-)-methyltransferase.</text>
</comment>
<keyword evidence="6 11" id="KW-0489">Methyltransferase</keyword>
<evidence type="ECO:0000256" key="8">
    <source>
        <dbReference type="ARBA" id="ARBA00022691"/>
    </source>
</evidence>
<protein>
    <recommendedName>
        <fullName evidence="4 11">tRNA (uracil-O(2)-)-methyltransferase</fullName>
        <ecNumber evidence="3 11">2.1.1.211</ecNumber>
    </recommendedName>
</protein>
<evidence type="ECO:0000256" key="2">
    <source>
        <dbReference type="ARBA" id="ARBA00009056"/>
    </source>
</evidence>
<comment type="subcellular location">
    <subcellularLocation>
        <location evidence="1 11">Cytoplasm</location>
    </subcellularLocation>
</comment>
<name>A0A0A2VVN2_BEABA</name>
<evidence type="ECO:0000256" key="7">
    <source>
        <dbReference type="ARBA" id="ARBA00022679"/>
    </source>
</evidence>
<evidence type="ECO:0000313" key="13">
    <source>
        <dbReference type="Proteomes" id="UP000030106"/>
    </source>
</evidence>
<comment type="caution">
    <text evidence="12">The sequence shown here is derived from an EMBL/GenBank/DDBJ whole genome shotgun (WGS) entry which is preliminary data.</text>
</comment>
<comment type="similarity">
    <text evidence="2 11">Belongs to the TRM44 family.</text>
</comment>
<evidence type="ECO:0000256" key="4">
    <source>
        <dbReference type="ARBA" id="ARBA00017788"/>
    </source>
</evidence>